<accession>A0A0D6LCM7</accession>
<organism evidence="8 9">
    <name type="scientific">Ancylostoma ceylanicum</name>
    <dbReference type="NCBI Taxonomy" id="53326"/>
    <lineage>
        <taxon>Eukaryota</taxon>
        <taxon>Metazoa</taxon>
        <taxon>Ecdysozoa</taxon>
        <taxon>Nematoda</taxon>
        <taxon>Chromadorea</taxon>
        <taxon>Rhabditida</taxon>
        <taxon>Rhabditina</taxon>
        <taxon>Rhabditomorpha</taxon>
        <taxon>Strongyloidea</taxon>
        <taxon>Ancylostomatidae</taxon>
        <taxon>Ancylostomatinae</taxon>
        <taxon>Ancylostoma</taxon>
    </lineage>
</organism>
<name>A0A0D6LCM7_9BILA</name>
<proteinExistence type="predicted"/>
<evidence type="ECO:0000256" key="5">
    <source>
        <dbReference type="SAM" id="MobiDB-lite"/>
    </source>
</evidence>
<evidence type="ECO:0000256" key="2">
    <source>
        <dbReference type="ARBA" id="ARBA00022692"/>
    </source>
</evidence>
<feature type="transmembrane region" description="Helical" evidence="6">
    <location>
        <begin position="150"/>
        <end position="173"/>
    </location>
</feature>
<keyword evidence="3 6" id="KW-1133">Transmembrane helix</keyword>
<dbReference type="GO" id="GO:0045454">
    <property type="term" value="P:cell redox homeostasis"/>
    <property type="evidence" value="ECO:0007669"/>
    <property type="project" value="TreeGrafter"/>
</dbReference>
<comment type="subcellular location">
    <subcellularLocation>
        <location evidence="1">Membrane</location>
        <topology evidence="1">Multi-pass membrane protein</topology>
    </subcellularLocation>
</comment>
<feature type="domain" description="Cytochrome C biogenesis protein transmembrane" evidence="7">
    <location>
        <begin position="150"/>
        <end position="362"/>
    </location>
</feature>
<keyword evidence="4 6" id="KW-0472">Membrane</keyword>
<dbReference type="InterPro" id="IPR003834">
    <property type="entry name" value="Cyt_c_assmbl_TM_dom"/>
</dbReference>
<feature type="compositionally biased region" description="Polar residues" evidence="5">
    <location>
        <begin position="113"/>
        <end position="130"/>
    </location>
</feature>
<evidence type="ECO:0000256" key="1">
    <source>
        <dbReference type="ARBA" id="ARBA00004141"/>
    </source>
</evidence>
<feature type="transmembrane region" description="Helical" evidence="6">
    <location>
        <begin position="229"/>
        <end position="249"/>
    </location>
</feature>
<feature type="transmembrane region" description="Helical" evidence="6">
    <location>
        <begin position="340"/>
        <end position="361"/>
    </location>
</feature>
<dbReference type="GO" id="GO:0015035">
    <property type="term" value="F:protein-disulfide reductase activity"/>
    <property type="evidence" value="ECO:0007669"/>
    <property type="project" value="TreeGrafter"/>
</dbReference>
<evidence type="ECO:0000313" key="9">
    <source>
        <dbReference type="Proteomes" id="UP000054495"/>
    </source>
</evidence>
<dbReference type="Pfam" id="PF02683">
    <property type="entry name" value="DsbD_TM"/>
    <property type="match status" value="1"/>
</dbReference>
<dbReference type="AlphaFoldDB" id="A0A0D6LCM7"/>
<dbReference type="PANTHER" id="PTHR32234:SF0">
    <property type="entry name" value="THIOL:DISULFIDE INTERCHANGE PROTEIN DSBD"/>
    <property type="match status" value="1"/>
</dbReference>
<reference evidence="8 9" key="1">
    <citation type="submission" date="2013-05" db="EMBL/GenBank/DDBJ databases">
        <title>Draft genome of the parasitic nematode Anyclostoma ceylanicum.</title>
        <authorList>
            <person name="Mitreva M."/>
        </authorList>
    </citation>
    <scope>NUCLEOTIDE SEQUENCE [LARGE SCALE GENOMIC DNA]</scope>
</reference>
<evidence type="ECO:0000256" key="3">
    <source>
        <dbReference type="ARBA" id="ARBA00022989"/>
    </source>
</evidence>
<dbReference type="EMBL" id="KE128054">
    <property type="protein sequence ID" value="EPB65507.1"/>
    <property type="molecule type" value="Genomic_DNA"/>
</dbReference>
<evidence type="ECO:0000313" key="8">
    <source>
        <dbReference type="EMBL" id="EPB65507.1"/>
    </source>
</evidence>
<keyword evidence="9" id="KW-1185">Reference proteome</keyword>
<protein>
    <submittedName>
        <fullName evidence="8">Cytochrome C biogenesis protein transmembrane region</fullName>
    </submittedName>
</protein>
<feature type="transmembrane region" description="Helical" evidence="6">
    <location>
        <begin position="308"/>
        <end position="328"/>
    </location>
</feature>
<dbReference type="GO" id="GO:0017004">
    <property type="term" value="P:cytochrome complex assembly"/>
    <property type="evidence" value="ECO:0007669"/>
    <property type="project" value="InterPro"/>
</dbReference>
<gene>
    <name evidence="8" type="ORF">ANCCEY_15429</name>
</gene>
<feature type="transmembrane region" description="Helical" evidence="6">
    <location>
        <begin position="270"/>
        <end position="296"/>
    </location>
</feature>
<feature type="transmembrane region" description="Helical" evidence="6">
    <location>
        <begin position="194"/>
        <end position="217"/>
    </location>
</feature>
<keyword evidence="2 6" id="KW-0812">Transmembrane</keyword>
<evidence type="ECO:0000259" key="7">
    <source>
        <dbReference type="Pfam" id="PF02683"/>
    </source>
</evidence>
<evidence type="ECO:0000256" key="6">
    <source>
        <dbReference type="SAM" id="Phobius"/>
    </source>
</evidence>
<feature type="non-terminal residue" evidence="8">
    <location>
        <position position="376"/>
    </location>
</feature>
<feature type="region of interest" description="Disordered" evidence="5">
    <location>
        <begin position="96"/>
        <end position="136"/>
    </location>
</feature>
<dbReference type="GO" id="GO:0016020">
    <property type="term" value="C:membrane"/>
    <property type="evidence" value="ECO:0007669"/>
    <property type="project" value="UniProtKB-SubCell"/>
</dbReference>
<dbReference type="PANTHER" id="PTHR32234">
    <property type="entry name" value="THIOL:DISULFIDE INTERCHANGE PROTEIN DSBD"/>
    <property type="match status" value="1"/>
</dbReference>
<evidence type="ECO:0000256" key="4">
    <source>
        <dbReference type="ARBA" id="ARBA00023136"/>
    </source>
</evidence>
<sequence length="376" mass="41117">MGIATEMKLIPKKEFKLTGGIIEPKPKEVYDELADENLAYHEGNFKMKQKILVLSETDFELAGSFSFQPCDEVKCLRDDTYEFKVKIKGVPSDKADADGAMVESTDSSEDTVVLSNENNTSVQADNSSNDDGAKMDNAKEKSITEKYSNWMIFGLAFVSGLLALLTPCVFPMIPMTVSFFTKTSKTKAQGIRNASIYGLSIIGIYLVLGAVVMLTQSASKLNEMSTNPWFNLAFFVLLIVFAVSFMGAFELRLPNSWINKADAKADKGGLIGIFFMALVLALVSFSCTGPIVGFLLVEAASEGGVAPMIGMFGFGLALALPFTLFAAFPGWLNSMPQSGGWLNTVKVVLGFLELAFAFKFLSNADLTWQTHWLERE</sequence>
<dbReference type="Proteomes" id="UP000054495">
    <property type="component" value="Unassembled WGS sequence"/>
</dbReference>